<dbReference type="RefSeq" id="WP_166677587.1">
    <property type="nucleotide sequence ID" value="NZ_FOWW01000001.1"/>
</dbReference>
<dbReference type="EMBL" id="FOWW01000001">
    <property type="protein sequence ID" value="SFO86699.1"/>
    <property type="molecule type" value="Genomic_DNA"/>
</dbReference>
<protein>
    <submittedName>
        <fullName evidence="2">Uncharacterized protein</fullName>
    </submittedName>
</protein>
<feature type="compositionally biased region" description="Basic and acidic residues" evidence="1">
    <location>
        <begin position="40"/>
        <end position="49"/>
    </location>
</feature>
<feature type="region of interest" description="Disordered" evidence="1">
    <location>
        <begin position="25"/>
        <end position="49"/>
    </location>
</feature>
<proteinExistence type="predicted"/>
<gene>
    <name evidence="2" type="ORF">SAMN05421810_101241</name>
</gene>
<evidence type="ECO:0000313" key="3">
    <source>
        <dbReference type="Proteomes" id="UP000198727"/>
    </source>
</evidence>
<organism evidence="2 3">
    <name type="scientific">Amycolatopsis arida</name>
    <dbReference type="NCBI Taxonomy" id="587909"/>
    <lineage>
        <taxon>Bacteria</taxon>
        <taxon>Bacillati</taxon>
        <taxon>Actinomycetota</taxon>
        <taxon>Actinomycetes</taxon>
        <taxon>Pseudonocardiales</taxon>
        <taxon>Pseudonocardiaceae</taxon>
        <taxon>Amycolatopsis</taxon>
    </lineage>
</organism>
<evidence type="ECO:0000313" key="2">
    <source>
        <dbReference type="EMBL" id="SFO86699.1"/>
    </source>
</evidence>
<dbReference type="Proteomes" id="UP000198727">
    <property type="component" value="Unassembled WGS sequence"/>
</dbReference>
<sequence>MPATTDTDRLRRVLNDVDLGGVAGRGEHVQHVRGQSLAEEVDRPRVAVA</sequence>
<name>A0A1I5KNP3_9PSEU</name>
<dbReference type="AlphaFoldDB" id="A0A1I5KNP3"/>
<evidence type="ECO:0000256" key="1">
    <source>
        <dbReference type="SAM" id="MobiDB-lite"/>
    </source>
</evidence>
<dbReference type="STRING" id="587909.SAMN05421810_101241"/>
<accession>A0A1I5KNP3</accession>
<keyword evidence="3" id="KW-1185">Reference proteome</keyword>
<reference evidence="3" key="1">
    <citation type="submission" date="2016-10" db="EMBL/GenBank/DDBJ databases">
        <authorList>
            <person name="Varghese N."/>
            <person name="Submissions S."/>
        </authorList>
    </citation>
    <scope>NUCLEOTIDE SEQUENCE [LARGE SCALE GENOMIC DNA]</scope>
    <source>
        <strain evidence="3">CGMCC 4.5579</strain>
    </source>
</reference>